<gene>
    <name evidence="1" type="primary">Cnig_chr_II.g4482</name>
    <name evidence="1" type="ORF">B9Z55_004482</name>
</gene>
<dbReference type="EMBL" id="PDUG01000002">
    <property type="protein sequence ID" value="PIC43930.1"/>
    <property type="molecule type" value="Genomic_DNA"/>
</dbReference>
<dbReference type="PANTHER" id="PTHR21503:SF8">
    <property type="entry name" value="F-BOX ASSOCIATED DOMAIN-CONTAINING PROTEIN-RELATED"/>
    <property type="match status" value="1"/>
</dbReference>
<dbReference type="Proteomes" id="UP000230233">
    <property type="component" value="Chromosome II"/>
</dbReference>
<dbReference type="AlphaFoldDB" id="A0A2G5UWR1"/>
<keyword evidence="2" id="KW-1185">Reference proteome</keyword>
<accession>A0A2G5UWR1</accession>
<dbReference type="PANTHER" id="PTHR21503">
    <property type="entry name" value="F-BOX-CONTAINING HYPOTHETICAL PROTEIN C.ELEGANS"/>
    <property type="match status" value="1"/>
</dbReference>
<evidence type="ECO:0008006" key="3">
    <source>
        <dbReference type="Google" id="ProtNLM"/>
    </source>
</evidence>
<sequence>MDIATKKCVRVVYKYICDLFNTPLNDIYFHEIRRIPTYFNYTFENNTKRSIFKSSVTLKDLEEFYTRFPDQEYSEIRDELKMNLPQLSISYYPDDTWKSLKIMKIKNLVIWNTDDQSSQFLYNFKGERGLFMSCKHIASLCFNIFLKGWINGQNEHLKSRCFLPNFKFHGLNEAELFEGIQIHKIKDSVQRKFDYGPLIEKYDQYLPRRNFLNGTKIERKSDGKLATVFFNEHYFAFFITD</sequence>
<evidence type="ECO:0000313" key="2">
    <source>
        <dbReference type="Proteomes" id="UP000230233"/>
    </source>
</evidence>
<comment type="caution">
    <text evidence="1">The sequence shown here is derived from an EMBL/GenBank/DDBJ whole genome shotgun (WGS) entry which is preliminary data.</text>
</comment>
<reference evidence="2" key="1">
    <citation type="submission" date="2017-10" db="EMBL/GenBank/DDBJ databases">
        <title>Rapid genome shrinkage in a self-fertile nematode reveals novel sperm competition proteins.</title>
        <authorList>
            <person name="Yin D."/>
            <person name="Schwarz E.M."/>
            <person name="Thomas C.G."/>
            <person name="Felde R.L."/>
            <person name="Korf I.F."/>
            <person name="Cutter A.D."/>
            <person name="Schartner C.M."/>
            <person name="Ralston E.J."/>
            <person name="Meyer B.J."/>
            <person name="Haag E.S."/>
        </authorList>
    </citation>
    <scope>NUCLEOTIDE SEQUENCE [LARGE SCALE GENOMIC DNA]</scope>
    <source>
        <strain evidence="2">JU1422</strain>
    </source>
</reference>
<proteinExistence type="predicted"/>
<evidence type="ECO:0000313" key="1">
    <source>
        <dbReference type="EMBL" id="PIC43930.1"/>
    </source>
</evidence>
<protein>
    <recommendedName>
        <fullName evidence="3">F-box associated domain-containing protein</fullName>
    </recommendedName>
</protein>
<name>A0A2G5UWR1_9PELO</name>
<organism evidence="1 2">
    <name type="scientific">Caenorhabditis nigoni</name>
    <dbReference type="NCBI Taxonomy" id="1611254"/>
    <lineage>
        <taxon>Eukaryota</taxon>
        <taxon>Metazoa</taxon>
        <taxon>Ecdysozoa</taxon>
        <taxon>Nematoda</taxon>
        <taxon>Chromadorea</taxon>
        <taxon>Rhabditida</taxon>
        <taxon>Rhabditina</taxon>
        <taxon>Rhabditomorpha</taxon>
        <taxon>Rhabditoidea</taxon>
        <taxon>Rhabditidae</taxon>
        <taxon>Peloderinae</taxon>
        <taxon>Caenorhabditis</taxon>
    </lineage>
</organism>